<sequence length="113" mass="13112">PEIYPVPMERHDEEVRRLEASGHQVIGLAEFNTSSSPSRKHLPEQAKRVGTDIAVSSSKFDRRTQELANTQEWVSGERITVNGTTVETEGRWVNQVEVRNYEYYNYKATFLRR</sequence>
<dbReference type="EMBL" id="UINC01219184">
    <property type="protein sequence ID" value="SVE46544.1"/>
    <property type="molecule type" value="Genomic_DNA"/>
</dbReference>
<gene>
    <name evidence="1" type="ORF">METZ01_LOCUS499398</name>
</gene>
<accession>A0A383DQE4</accession>
<organism evidence="1">
    <name type="scientific">marine metagenome</name>
    <dbReference type="NCBI Taxonomy" id="408172"/>
    <lineage>
        <taxon>unclassified sequences</taxon>
        <taxon>metagenomes</taxon>
        <taxon>ecological metagenomes</taxon>
    </lineage>
</organism>
<proteinExistence type="predicted"/>
<feature type="non-terminal residue" evidence="1">
    <location>
        <position position="1"/>
    </location>
</feature>
<evidence type="ECO:0000313" key="1">
    <source>
        <dbReference type="EMBL" id="SVE46544.1"/>
    </source>
</evidence>
<name>A0A383DQE4_9ZZZZ</name>
<protein>
    <submittedName>
        <fullName evidence="1">Uncharacterized protein</fullName>
    </submittedName>
</protein>
<reference evidence="1" key="1">
    <citation type="submission" date="2018-05" db="EMBL/GenBank/DDBJ databases">
        <authorList>
            <person name="Lanie J.A."/>
            <person name="Ng W.-L."/>
            <person name="Kazmierczak K.M."/>
            <person name="Andrzejewski T.M."/>
            <person name="Davidsen T.M."/>
            <person name="Wayne K.J."/>
            <person name="Tettelin H."/>
            <person name="Glass J.I."/>
            <person name="Rusch D."/>
            <person name="Podicherti R."/>
            <person name="Tsui H.-C.T."/>
            <person name="Winkler M.E."/>
        </authorList>
    </citation>
    <scope>NUCLEOTIDE SEQUENCE</scope>
</reference>
<dbReference type="AlphaFoldDB" id="A0A383DQE4"/>